<dbReference type="Proteomes" id="UP001161017">
    <property type="component" value="Unassembled WGS sequence"/>
</dbReference>
<keyword evidence="3" id="KW-1185">Reference proteome</keyword>
<comment type="caution">
    <text evidence="2">The sequence shown here is derived from an EMBL/GenBank/DDBJ whole genome shotgun (WGS) entry which is preliminary data.</text>
</comment>
<feature type="chain" id="PRO_5041319089" evidence="1">
    <location>
        <begin position="22"/>
        <end position="137"/>
    </location>
</feature>
<dbReference type="AlphaFoldDB" id="A0AA43QRF9"/>
<evidence type="ECO:0000313" key="3">
    <source>
        <dbReference type="Proteomes" id="UP001161017"/>
    </source>
</evidence>
<protein>
    <submittedName>
        <fullName evidence="2">Uncharacterized protein</fullName>
    </submittedName>
</protein>
<accession>A0AA43QRF9</accession>
<evidence type="ECO:0000313" key="2">
    <source>
        <dbReference type="EMBL" id="MDI1489533.1"/>
    </source>
</evidence>
<gene>
    <name evidence="2" type="ORF">OHK93_008814</name>
</gene>
<organism evidence="2 3">
    <name type="scientific">Ramalina farinacea</name>
    <dbReference type="NCBI Taxonomy" id="258253"/>
    <lineage>
        <taxon>Eukaryota</taxon>
        <taxon>Fungi</taxon>
        <taxon>Dikarya</taxon>
        <taxon>Ascomycota</taxon>
        <taxon>Pezizomycotina</taxon>
        <taxon>Lecanoromycetes</taxon>
        <taxon>OSLEUM clade</taxon>
        <taxon>Lecanoromycetidae</taxon>
        <taxon>Lecanorales</taxon>
        <taxon>Lecanorineae</taxon>
        <taxon>Ramalinaceae</taxon>
        <taxon>Ramalina</taxon>
    </lineage>
</organism>
<evidence type="ECO:0000256" key="1">
    <source>
        <dbReference type="SAM" id="SignalP"/>
    </source>
</evidence>
<feature type="signal peptide" evidence="1">
    <location>
        <begin position="1"/>
        <end position="21"/>
    </location>
</feature>
<sequence>MKTFTASSLLVLATQLLSISANPVPVAEANNLVARTCDCTAHNNAIAAGDQNAAANAISTCSTPCPAGGATTSPGNNNSGQAKSYDVGSYTQQWGDYTPTLWYDSPNCYPCPGRGTYKAGCHCEDCEYLPQPCKAAP</sequence>
<keyword evidence="1" id="KW-0732">Signal</keyword>
<reference evidence="2" key="1">
    <citation type="journal article" date="2023" name="Genome Biol. Evol.">
        <title>First Whole Genome Sequence and Flow Cytometry Genome Size Data for the Lichen-Forming Fungus Ramalina farinacea (Ascomycota).</title>
        <authorList>
            <person name="Llewellyn T."/>
            <person name="Mian S."/>
            <person name="Hill R."/>
            <person name="Leitch I.J."/>
            <person name="Gaya E."/>
        </authorList>
    </citation>
    <scope>NUCLEOTIDE SEQUENCE</scope>
    <source>
        <strain evidence="2">LIQ254RAFAR</strain>
    </source>
</reference>
<dbReference type="EMBL" id="JAPUFD010000009">
    <property type="protein sequence ID" value="MDI1489533.1"/>
    <property type="molecule type" value="Genomic_DNA"/>
</dbReference>
<proteinExistence type="predicted"/>
<name>A0AA43QRF9_9LECA</name>